<name>A0ABZ2KI31_9BACT</name>
<organism evidence="3 4">
    <name type="scientific">Pendulispora brunnea</name>
    <dbReference type="NCBI Taxonomy" id="2905690"/>
    <lineage>
        <taxon>Bacteria</taxon>
        <taxon>Pseudomonadati</taxon>
        <taxon>Myxococcota</taxon>
        <taxon>Myxococcia</taxon>
        <taxon>Myxococcales</taxon>
        <taxon>Sorangiineae</taxon>
        <taxon>Pendulisporaceae</taxon>
        <taxon>Pendulispora</taxon>
    </lineage>
</organism>
<evidence type="ECO:0000313" key="3">
    <source>
        <dbReference type="EMBL" id="WXA96579.1"/>
    </source>
</evidence>
<proteinExistence type="predicted"/>
<keyword evidence="4" id="KW-1185">Reference proteome</keyword>
<accession>A0ABZ2KI31</accession>
<feature type="compositionally biased region" description="Low complexity" evidence="1">
    <location>
        <begin position="342"/>
        <end position="358"/>
    </location>
</feature>
<dbReference type="Proteomes" id="UP001379533">
    <property type="component" value="Chromosome"/>
</dbReference>
<evidence type="ECO:0000313" key="4">
    <source>
        <dbReference type="Proteomes" id="UP001379533"/>
    </source>
</evidence>
<feature type="region of interest" description="Disordered" evidence="1">
    <location>
        <begin position="518"/>
        <end position="538"/>
    </location>
</feature>
<feature type="region of interest" description="Disordered" evidence="1">
    <location>
        <begin position="332"/>
        <end position="367"/>
    </location>
</feature>
<dbReference type="Gene3D" id="2.130.10.10">
    <property type="entry name" value="YVTN repeat-like/Quinoprotein amine dehydrogenase"/>
    <property type="match status" value="1"/>
</dbReference>
<dbReference type="SUPFAM" id="SSF50969">
    <property type="entry name" value="YVTN repeat-like/Quinoprotein amine dehydrogenase"/>
    <property type="match status" value="1"/>
</dbReference>
<dbReference type="RefSeq" id="WP_394847196.1">
    <property type="nucleotide sequence ID" value="NZ_CP089982.1"/>
</dbReference>
<evidence type="ECO:0000256" key="2">
    <source>
        <dbReference type="SAM" id="SignalP"/>
    </source>
</evidence>
<evidence type="ECO:0000256" key="1">
    <source>
        <dbReference type="SAM" id="MobiDB-lite"/>
    </source>
</evidence>
<feature type="compositionally biased region" description="Gly residues" evidence="1">
    <location>
        <begin position="332"/>
        <end position="341"/>
    </location>
</feature>
<feature type="chain" id="PRO_5047000016" evidence="2">
    <location>
        <begin position="21"/>
        <end position="1101"/>
    </location>
</feature>
<reference evidence="3 4" key="1">
    <citation type="submission" date="2021-12" db="EMBL/GenBank/DDBJ databases">
        <title>Discovery of the Pendulisporaceae a myxobacterial family with distinct sporulation behavior and unique specialized metabolism.</title>
        <authorList>
            <person name="Garcia R."/>
            <person name="Popoff A."/>
            <person name="Bader C.D."/>
            <person name="Loehr J."/>
            <person name="Walesch S."/>
            <person name="Walt C."/>
            <person name="Boldt J."/>
            <person name="Bunk B."/>
            <person name="Haeckl F.J.F.P.J."/>
            <person name="Gunesch A.P."/>
            <person name="Birkelbach J."/>
            <person name="Nuebel U."/>
            <person name="Pietschmann T."/>
            <person name="Bach T."/>
            <person name="Mueller R."/>
        </authorList>
    </citation>
    <scope>NUCLEOTIDE SEQUENCE [LARGE SCALE GENOMIC DNA]</scope>
    <source>
        <strain evidence="3 4">MSr12523</strain>
    </source>
</reference>
<feature type="region of interest" description="Disordered" evidence="1">
    <location>
        <begin position="245"/>
        <end position="280"/>
    </location>
</feature>
<dbReference type="InterPro" id="IPR011044">
    <property type="entry name" value="Quino_amine_DH_bsu"/>
</dbReference>
<sequence length="1101" mass="117151">MSRKVAFVGFGVALMAGLLAMSVASCTQNSNQVNVRSFELARQVDFVCMRVYGRLATDDPNTLRAIPAQPTVPGNCPPVPTNVDGTFINWHLFALVTQFTRGEVAVVDLTAGTVVDIDRQTPGINFLPVGAQPTDVVVSPDGKMTFVAAAEPNKPAIYGIANREILGDSQQSQGLPAEGTRPIPKLTTWPVCALPQKPGAISIVPRNTNNDGGTDVGPPESQYEIAVVLPGEAGKSAKLITLDPKPFLRGADPATPPGDSGALLDERLEPTPGPRLEPGALQECPITSAIELSGDVPDTWKPGPQWDDGIRNAAGDAGNALPPALGCAAPAPGGGGGGGAQDAGDAGDAGPAADAGPDLPIPSVSQGDPFGAYAARDGQTLYVADGALPIIHVMDLSTPGSPKELPPLVATSQVNPLREVSVGQIAVSPPTREFKKYLYAVDRKEGSIMVYDVTDPATSPRVPLSRPHPEVNPFQTPDRLSFGVPVAALTFVRHDFSPRNPNDGTLMTAGVRGALCNPNSNASSTPGAADFDPGTLFREDAQNQDPALLLGPSRLRGIFAFVTLTNGRMIAVDVDDWDSPCRRPLNMSIANSSVTPPLAATGGRGAYEAPQGVRGQSNELYFPMTAPNRARSQYRIRYTTTDTTISDSLGSGHVPTLEARPQLLVNGNTLQTVGPEGRANPLLVPTSTGYPDPRFFDPVTRQEVQPDIPGIRFSYEQPEVHFDQDWATFYEGVLPGMDGFQGILTKNGDYETMTLSQPAASFCRKGVEDARLGAQRAALLGPAMSQAGLLTPAAPLEQHLGDYVQITDDILDVSDPYWAQANSCWEGDLAQPAGAPQAPASVATARHDACVANFRNFSDEITPSAYRDFPILEAYDDHLVLGAYSYPPGSSLSGPDIGRRLIERNASFNRVPLRTMQCCFHNQAHFRVRTGGEWLALGSSVGYLHHIIKDANNACVQSCATRDQLLNARIPALPYPCRGTQNGQCTNLREDLTSVPLLDRNSPLVMRNPALSFGIYNGTRTGNDNAGPFDAPPPRDARWGFTTRGGYVNYTLNLASTTTSVSPQSMRFVEAFQQLAVVDGAAQGLMLFDLNNVTLAHSPYF</sequence>
<feature type="signal peptide" evidence="2">
    <location>
        <begin position="1"/>
        <end position="20"/>
    </location>
</feature>
<gene>
    <name evidence="3" type="ORF">LZC95_06970</name>
</gene>
<protein>
    <submittedName>
        <fullName evidence="3">Uncharacterized protein</fullName>
    </submittedName>
</protein>
<dbReference type="PROSITE" id="PS51257">
    <property type="entry name" value="PROKAR_LIPOPROTEIN"/>
    <property type="match status" value="1"/>
</dbReference>
<dbReference type="InterPro" id="IPR015943">
    <property type="entry name" value="WD40/YVTN_repeat-like_dom_sf"/>
</dbReference>
<keyword evidence="2" id="KW-0732">Signal</keyword>
<dbReference type="EMBL" id="CP089982">
    <property type="protein sequence ID" value="WXA96579.1"/>
    <property type="molecule type" value="Genomic_DNA"/>
</dbReference>